<evidence type="ECO:0000313" key="2">
    <source>
        <dbReference type="EMBL" id="CAF4136199.1"/>
    </source>
</evidence>
<reference evidence="1" key="1">
    <citation type="submission" date="2021-02" db="EMBL/GenBank/DDBJ databases">
        <authorList>
            <person name="Nowell W R."/>
        </authorList>
    </citation>
    <scope>NUCLEOTIDE SEQUENCE</scope>
</reference>
<accession>A0A815UBX2</accession>
<evidence type="ECO:0000313" key="3">
    <source>
        <dbReference type="Proteomes" id="UP000663864"/>
    </source>
</evidence>
<dbReference type="EMBL" id="CAJOBD010009488">
    <property type="protein sequence ID" value="CAF4136199.1"/>
    <property type="molecule type" value="Genomic_DNA"/>
</dbReference>
<evidence type="ECO:0000313" key="1">
    <source>
        <dbReference type="EMBL" id="CAF1517672.1"/>
    </source>
</evidence>
<dbReference type="EMBL" id="CAJNOT010008366">
    <property type="protein sequence ID" value="CAF1517672.1"/>
    <property type="molecule type" value="Genomic_DNA"/>
</dbReference>
<gene>
    <name evidence="2" type="ORF">JBS370_LOCUS33284</name>
    <name evidence="1" type="ORF">ZHD862_LOCUS38231</name>
</gene>
<dbReference type="Proteomes" id="UP000663864">
    <property type="component" value="Unassembled WGS sequence"/>
</dbReference>
<sequence>MTNEQFQELFRKYFSLFFTSNESETTIKEWLDFANQFHPNIELAYTISQK</sequence>
<name>A0A815UBX2_9BILA</name>
<dbReference type="AlphaFoldDB" id="A0A815UBX2"/>
<proteinExistence type="predicted"/>
<protein>
    <submittedName>
        <fullName evidence="1">Uncharacterized protein</fullName>
    </submittedName>
</protein>
<organism evidence="1 3">
    <name type="scientific">Rotaria sordida</name>
    <dbReference type="NCBI Taxonomy" id="392033"/>
    <lineage>
        <taxon>Eukaryota</taxon>
        <taxon>Metazoa</taxon>
        <taxon>Spiralia</taxon>
        <taxon>Gnathifera</taxon>
        <taxon>Rotifera</taxon>
        <taxon>Eurotatoria</taxon>
        <taxon>Bdelloidea</taxon>
        <taxon>Philodinida</taxon>
        <taxon>Philodinidae</taxon>
        <taxon>Rotaria</taxon>
    </lineage>
</organism>
<dbReference type="Proteomes" id="UP000663836">
    <property type="component" value="Unassembled WGS sequence"/>
</dbReference>
<comment type="caution">
    <text evidence="1">The sequence shown here is derived from an EMBL/GenBank/DDBJ whole genome shotgun (WGS) entry which is preliminary data.</text>
</comment>